<dbReference type="SUPFAM" id="SSF103054">
    <property type="entry name" value="General secretion pathway protein M, EpsM"/>
    <property type="match status" value="1"/>
</dbReference>
<dbReference type="PIRSF" id="PIRSF006291">
    <property type="entry name" value="GspM"/>
    <property type="match status" value="1"/>
</dbReference>
<evidence type="ECO:0000256" key="2">
    <source>
        <dbReference type="ARBA" id="ARBA00010637"/>
    </source>
</evidence>
<evidence type="ECO:0000256" key="1">
    <source>
        <dbReference type="ARBA" id="ARBA00004377"/>
    </source>
</evidence>
<keyword evidence="6 11" id="KW-0812">Transmembrane</keyword>
<reference evidence="12 13" key="1">
    <citation type="submission" date="2014-09" db="EMBL/GenBank/DDBJ databases">
        <title>Vibrio maritimus JCM 19235. (C45) whole genome shotgun sequence.</title>
        <authorList>
            <person name="Sawabe T."/>
            <person name="Meirelles P."/>
            <person name="Nakanishi M."/>
            <person name="Sayaka M."/>
            <person name="Hattori M."/>
            <person name="Ohkuma M."/>
        </authorList>
    </citation>
    <scope>NUCLEOTIDE SEQUENCE [LARGE SCALE GENOMIC DNA]</scope>
    <source>
        <strain evidence="13">JCM19235</strain>
    </source>
</reference>
<dbReference type="Pfam" id="PF04612">
    <property type="entry name" value="T2SSM"/>
    <property type="match status" value="1"/>
</dbReference>
<evidence type="ECO:0000256" key="3">
    <source>
        <dbReference type="ARBA" id="ARBA00022448"/>
    </source>
</evidence>
<evidence type="ECO:0000256" key="4">
    <source>
        <dbReference type="ARBA" id="ARBA00022475"/>
    </source>
</evidence>
<dbReference type="Proteomes" id="UP000029228">
    <property type="component" value="Unassembled WGS sequence"/>
</dbReference>
<comment type="caution">
    <text evidence="12">The sequence shown here is derived from an EMBL/GenBank/DDBJ whole genome shotgun (WGS) entry which is preliminary data.</text>
</comment>
<dbReference type="InterPro" id="IPR023229">
    <property type="entry name" value="T2SS_M_periplasmic_sf"/>
</dbReference>
<dbReference type="GO" id="GO:0015627">
    <property type="term" value="C:type II protein secretion system complex"/>
    <property type="evidence" value="ECO:0007669"/>
    <property type="project" value="InterPro"/>
</dbReference>
<keyword evidence="3 10" id="KW-0813">Transport</keyword>
<feature type="transmembrane region" description="Helical" evidence="11">
    <location>
        <begin position="20"/>
        <end position="44"/>
    </location>
</feature>
<evidence type="ECO:0000256" key="10">
    <source>
        <dbReference type="PIRNR" id="PIRNR006291"/>
    </source>
</evidence>
<comment type="function">
    <text evidence="10">Inner membrane component of the type II secretion system required for the energy-dependent secretion of extracellular factors such as proteases and toxins from the periplasm.</text>
</comment>
<dbReference type="AlphaFoldDB" id="A0A090S9K3"/>
<evidence type="ECO:0000256" key="11">
    <source>
        <dbReference type="SAM" id="Phobius"/>
    </source>
</evidence>
<dbReference type="STRING" id="990268.JCM19235_7084"/>
<keyword evidence="4 10" id="KW-1003">Cell membrane</keyword>
<sequence>MKGLLLNLQSWWLSISQREQRLVIVCSLVTVLGIIYWGILAPFAQRTEMAQSRIQSERQLLSWVKQKADDISQQRQAGGVVVSKEPLNRVITSSTNRFSIELIRMQPRNDQLQVWIKPIPFEFFVNWLFYLQDNHGVTVEILDIDKADQSGVIEVNRLQFTRGG</sequence>
<gene>
    <name evidence="12" type="ORF">JCM19235_7084</name>
</gene>
<keyword evidence="9 10" id="KW-0472">Membrane</keyword>
<keyword evidence="8 11" id="KW-1133">Transmembrane helix</keyword>
<dbReference type="InterPro" id="IPR007690">
    <property type="entry name" value="T2SS_GspM"/>
</dbReference>
<dbReference type="GO" id="GO:0005886">
    <property type="term" value="C:plasma membrane"/>
    <property type="evidence" value="ECO:0007669"/>
    <property type="project" value="UniProtKB-SubCell"/>
</dbReference>
<name>A0A090S9K3_9VIBR</name>
<evidence type="ECO:0000256" key="5">
    <source>
        <dbReference type="ARBA" id="ARBA00022519"/>
    </source>
</evidence>
<protein>
    <recommendedName>
        <fullName evidence="10">Type II secretion system protein M</fullName>
        <shortName evidence="10">T2SS protein M</shortName>
    </recommendedName>
    <alternativeName>
        <fullName evidence="10">General secretion pathway protein M</fullName>
    </alternativeName>
</protein>
<dbReference type="OrthoDB" id="6624834at2"/>
<organism evidence="12 13">
    <name type="scientific">Vibrio maritimus</name>
    <dbReference type="NCBI Taxonomy" id="990268"/>
    <lineage>
        <taxon>Bacteria</taxon>
        <taxon>Pseudomonadati</taxon>
        <taxon>Pseudomonadota</taxon>
        <taxon>Gammaproteobacteria</taxon>
        <taxon>Vibrionales</taxon>
        <taxon>Vibrionaceae</taxon>
        <taxon>Vibrio</taxon>
    </lineage>
</organism>
<keyword evidence="7 10" id="KW-0653">Protein transport</keyword>
<proteinExistence type="inferred from homology"/>
<dbReference type="GO" id="GO:0015628">
    <property type="term" value="P:protein secretion by the type II secretion system"/>
    <property type="evidence" value="ECO:0007669"/>
    <property type="project" value="InterPro"/>
</dbReference>
<evidence type="ECO:0000313" key="13">
    <source>
        <dbReference type="Proteomes" id="UP000029228"/>
    </source>
</evidence>
<keyword evidence="5 10" id="KW-0997">Cell inner membrane</keyword>
<evidence type="ECO:0000256" key="6">
    <source>
        <dbReference type="ARBA" id="ARBA00022692"/>
    </source>
</evidence>
<evidence type="ECO:0000313" key="12">
    <source>
        <dbReference type="EMBL" id="GAL23189.1"/>
    </source>
</evidence>
<evidence type="ECO:0000256" key="7">
    <source>
        <dbReference type="ARBA" id="ARBA00022927"/>
    </source>
</evidence>
<accession>A0A090S9K3</accession>
<dbReference type="Gene3D" id="3.30.1360.100">
    <property type="entry name" value="General secretion pathway protein M, EpsM"/>
    <property type="match status" value="1"/>
</dbReference>
<keyword evidence="13" id="KW-1185">Reference proteome</keyword>
<comment type="subcellular location">
    <subcellularLocation>
        <location evidence="1">Cell inner membrane</location>
        <topology evidence="1">Single-pass membrane protein</topology>
    </subcellularLocation>
</comment>
<evidence type="ECO:0000256" key="9">
    <source>
        <dbReference type="ARBA" id="ARBA00023136"/>
    </source>
</evidence>
<evidence type="ECO:0000256" key="8">
    <source>
        <dbReference type="ARBA" id="ARBA00022989"/>
    </source>
</evidence>
<comment type="similarity">
    <text evidence="2 10">Belongs to the GSP M family.</text>
</comment>
<dbReference type="EMBL" id="BBMR01000019">
    <property type="protein sequence ID" value="GAL23189.1"/>
    <property type="molecule type" value="Genomic_DNA"/>
</dbReference>
<reference evidence="12 13" key="2">
    <citation type="submission" date="2014-09" db="EMBL/GenBank/DDBJ databases">
        <authorList>
            <consortium name="NBRP consortium"/>
            <person name="Sawabe T."/>
            <person name="Meirelles P."/>
            <person name="Nakanishi M."/>
            <person name="Sayaka M."/>
            <person name="Hattori M."/>
            <person name="Ohkuma M."/>
        </authorList>
    </citation>
    <scope>NUCLEOTIDE SEQUENCE [LARGE SCALE GENOMIC DNA]</scope>
    <source>
        <strain evidence="13">JCM19235</strain>
    </source>
</reference>